<feature type="domain" description="Phosphodiester glycosidase" evidence="2">
    <location>
        <begin position="155"/>
        <end position="336"/>
    </location>
</feature>
<name>A0A839TS11_9BACL</name>
<organism evidence="3 4">
    <name type="scientific">Paenibacillus rhizosphaerae</name>
    <dbReference type="NCBI Taxonomy" id="297318"/>
    <lineage>
        <taxon>Bacteria</taxon>
        <taxon>Bacillati</taxon>
        <taxon>Bacillota</taxon>
        <taxon>Bacilli</taxon>
        <taxon>Bacillales</taxon>
        <taxon>Paenibacillaceae</taxon>
        <taxon>Paenibacillus</taxon>
    </lineage>
</organism>
<dbReference type="PANTHER" id="PTHR40446">
    <property type="entry name" value="N-ACETYLGLUCOSAMINE-1-PHOSPHODIESTER ALPHA-N-ACETYLGLUCOSAMINIDASE"/>
    <property type="match status" value="1"/>
</dbReference>
<dbReference type="RefSeq" id="WP_183584061.1">
    <property type="nucleotide sequence ID" value="NZ_JACHXJ010000004.1"/>
</dbReference>
<evidence type="ECO:0000313" key="4">
    <source>
        <dbReference type="Proteomes" id="UP000517523"/>
    </source>
</evidence>
<sequence>MNNKKKKSKRILLISLTLSVATVGGILYGLADRYLIPHVEEVVTQPSTAAAISSSASGTRSASTTKTAATNTSTNTEPAASTASAANATSDDWNYKSDNVDISINQVETGTGEDKITYYVADVQLKNASNLRTAFADNSFGRNITEHTSEIASGNNAIFAINGDYYGFRNDGVVIRNGTLYRDEPARDGLALFGDGTMKSYNEEAVSAEDLLAQGVMNTFSFGPVLVKDGTAVQDFDNVKIDTNFGSRTIDEANPRTGIGIISPNHYVFVVVDGRQQNYCRGMTLNEFANLFEDLGATEAYNLDGGGSSTMYFMGRVVNRPGGKGQERGVSDIIYVGE</sequence>
<dbReference type="PANTHER" id="PTHR40446:SF2">
    <property type="entry name" value="N-ACETYLGLUCOSAMINE-1-PHOSPHODIESTER ALPHA-N-ACETYLGLUCOSAMINIDASE"/>
    <property type="match status" value="1"/>
</dbReference>
<feature type="region of interest" description="Disordered" evidence="1">
    <location>
        <begin position="47"/>
        <end position="88"/>
    </location>
</feature>
<dbReference type="EMBL" id="JACHXJ010000004">
    <property type="protein sequence ID" value="MBB3129864.1"/>
    <property type="molecule type" value="Genomic_DNA"/>
</dbReference>
<comment type="caution">
    <text evidence="3">The sequence shown here is derived from an EMBL/GenBank/DDBJ whole genome shotgun (WGS) entry which is preliminary data.</text>
</comment>
<reference evidence="3 4" key="1">
    <citation type="submission" date="2020-08" db="EMBL/GenBank/DDBJ databases">
        <title>Genomic Encyclopedia of Type Strains, Phase III (KMG-III): the genomes of soil and plant-associated and newly described type strains.</title>
        <authorList>
            <person name="Whitman W."/>
        </authorList>
    </citation>
    <scope>NUCLEOTIDE SEQUENCE [LARGE SCALE GENOMIC DNA]</scope>
    <source>
        <strain evidence="3 4">CECT 5831</strain>
    </source>
</reference>
<dbReference type="InterPro" id="IPR018711">
    <property type="entry name" value="NAGPA"/>
</dbReference>
<accession>A0A839TS11</accession>
<proteinExistence type="predicted"/>
<dbReference type="Pfam" id="PF09992">
    <property type="entry name" value="NAGPA"/>
    <property type="match status" value="1"/>
</dbReference>
<gene>
    <name evidence="3" type="ORF">FHS19_004569</name>
</gene>
<evidence type="ECO:0000313" key="3">
    <source>
        <dbReference type="EMBL" id="MBB3129864.1"/>
    </source>
</evidence>
<evidence type="ECO:0000256" key="1">
    <source>
        <dbReference type="SAM" id="MobiDB-lite"/>
    </source>
</evidence>
<protein>
    <submittedName>
        <fullName evidence="3">Exopolysaccharide biosynthesis protein</fullName>
    </submittedName>
</protein>
<dbReference type="Proteomes" id="UP000517523">
    <property type="component" value="Unassembled WGS sequence"/>
</dbReference>
<dbReference type="AlphaFoldDB" id="A0A839TS11"/>
<evidence type="ECO:0000259" key="2">
    <source>
        <dbReference type="Pfam" id="PF09992"/>
    </source>
</evidence>